<gene>
    <name evidence="6" type="ORF">COV85_00135</name>
</gene>
<evidence type="ECO:0000256" key="1">
    <source>
        <dbReference type="ARBA" id="ARBA00022722"/>
    </source>
</evidence>
<sequence length="293" mass="33184">MKKLVLIDGNALVHRAYHALPKLTTKKGELVNAVYGFISILLKVLNDLKPDYVAATFDLAGPTFRHEEFKDYKATRVRAPQELYDQLSRVKQVLTALNVPIYEQQGFEADDVIGTLARQASEEKKEDVETIIVTGDLDTLQLVNEKVKVYTLKKGINDTILYDEKAVRGRYGLSPEQMPDFKGLKGDPSDNIPGVPGVGDKTAADLLKEYDTIENLYENVGLLPQKIGDKLEEYKEQAAFSKYLATIKTDVPVKLDLPKCELHDYNFENVKRLFEELEFFSLLKRLPSNEKKN</sequence>
<dbReference type="InterPro" id="IPR020045">
    <property type="entry name" value="DNA_polI_H3TH"/>
</dbReference>
<dbReference type="GO" id="GO:0017108">
    <property type="term" value="F:5'-flap endonuclease activity"/>
    <property type="evidence" value="ECO:0007669"/>
    <property type="project" value="InterPro"/>
</dbReference>
<reference evidence="6 7" key="1">
    <citation type="submission" date="2017-09" db="EMBL/GenBank/DDBJ databases">
        <title>Depth-based differentiation of microbial function through sediment-hosted aquifers and enrichment of novel symbionts in the deep terrestrial subsurface.</title>
        <authorList>
            <person name="Probst A.J."/>
            <person name="Ladd B."/>
            <person name="Jarett J.K."/>
            <person name="Geller-Mcgrath D.E."/>
            <person name="Sieber C.M."/>
            <person name="Emerson J.B."/>
            <person name="Anantharaman K."/>
            <person name="Thomas B.C."/>
            <person name="Malmstrom R."/>
            <person name="Stieglmeier M."/>
            <person name="Klingl A."/>
            <person name="Woyke T."/>
            <person name="Ryan C.M."/>
            <person name="Banfield J.F."/>
        </authorList>
    </citation>
    <scope>NUCLEOTIDE SEQUENCE [LARGE SCALE GENOMIC DNA]</scope>
    <source>
        <strain evidence="6">CG11_big_fil_rev_8_21_14_0_20_44_10</strain>
    </source>
</reference>
<dbReference type="CDD" id="cd09898">
    <property type="entry name" value="H3TH_53EXO"/>
    <property type="match status" value="1"/>
</dbReference>
<dbReference type="AlphaFoldDB" id="A0A2H0KRM8"/>
<evidence type="ECO:0000256" key="4">
    <source>
        <dbReference type="ARBA" id="ARBA00023125"/>
    </source>
</evidence>
<accession>A0A2H0KRM8</accession>
<dbReference type="PANTHER" id="PTHR42646">
    <property type="entry name" value="FLAP ENDONUCLEASE XNI"/>
    <property type="match status" value="1"/>
</dbReference>
<dbReference type="SUPFAM" id="SSF47807">
    <property type="entry name" value="5' to 3' exonuclease, C-terminal subdomain"/>
    <property type="match status" value="1"/>
</dbReference>
<dbReference type="GO" id="GO:0033567">
    <property type="term" value="P:DNA replication, Okazaki fragment processing"/>
    <property type="evidence" value="ECO:0007669"/>
    <property type="project" value="InterPro"/>
</dbReference>
<dbReference type="FunFam" id="3.40.50.1010:FF:000001">
    <property type="entry name" value="DNA polymerase I"/>
    <property type="match status" value="1"/>
</dbReference>
<dbReference type="GO" id="GO:0003677">
    <property type="term" value="F:DNA binding"/>
    <property type="evidence" value="ECO:0007669"/>
    <property type="project" value="UniProtKB-KW"/>
</dbReference>
<protein>
    <recommendedName>
        <fullName evidence="5">5'-3' exonuclease domain-containing protein</fullName>
    </recommendedName>
</protein>
<dbReference type="InterPro" id="IPR002421">
    <property type="entry name" value="5-3_exonuclease"/>
</dbReference>
<name>A0A2H0KRM8_9BACT</name>
<evidence type="ECO:0000256" key="2">
    <source>
        <dbReference type="ARBA" id="ARBA00022801"/>
    </source>
</evidence>
<dbReference type="FunFam" id="1.10.150.20:FF:000003">
    <property type="entry name" value="DNA polymerase I"/>
    <property type="match status" value="1"/>
</dbReference>
<dbReference type="GO" id="GO:0008409">
    <property type="term" value="F:5'-3' exonuclease activity"/>
    <property type="evidence" value="ECO:0007669"/>
    <property type="project" value="InterPro"/>
</dbReference>
<evidence type="ECO:0000256" key="3">
    <source>
        <dbReference type="ARBA" id="ARBA00022839"/>
    </source>
</evidence>
<dbReference type="InterPro" id="IPR038969">
    <property type="entry name" value="FEN"/>
</dbReference>
<dbReference type="PANTHER" id="PTHR42646:SF2">
    <property type="entry name" value="5'-3' EXONUCLEASE FAMILY PROTEIN"/>
    <property type="match status" value="1"/>
</dbReference>
<keyword evidence="4" id="KW-0238">DNA-binding</keyword>
<dbReference type="Gene3D" id="3.40.50.1010">
    <property type="entry name" value="5'-nuclease"/>
    <property type="match status" value="1"/>
</dbReference>
<dbReference type="InterPro" id="IPR008918">
    <property type="entry name" value="HhH2"/>
</dbReference>
<dbReference type="Pfam" id="PF02739">
    <property type="entry name" value="5_3_exonuc_N"/>
    <property type="match status" value="1"/>
</dbReference>
<organism evidence="6 7">
    <name type="scientific">Candidatus Portnoybacteria bacterium CG11_big_fil_rev_8_21_14_0_20_44_10</name>
    <dbReference type="NCBI Taxonomy" id="1974818"/>
    <lineage>
        <taxon>Bacteria</taxon>
        <taxon>Candidatus Portnoyibacteriota</taxon>
    </lineage>
</organism>
<keyword evidence="2" id="KW-0378">Hydrolase</keyword>
<keyword evidence="3" id="KW-0269">Exonuclease</keyword>
<feature type="domain" description="5'-3' exonuclease" evidence="5">
    <location>
        <begin position="2"/>
        <end position="263"/>
    </location>
</feature>
<evidence type="ECO:0000259" key="5">
    <source>
        <dbReference type="SMART" id="SM00475"/>
    </source>
</evidence>
<keyword evidence="1" id="KW-0540">Nuclease</keyword>
<dbReference type="Proteomes" id="UP000231550">
    <property type="component" value="Unassembled WGS sequence"/>
</dbReference>
<evidence type="ECO:0000313" key="7">
    <source>
        <dbReference type="Proteomes" id="UP000231550"/>
    </source>
</evidence>
<dbReference type="SMART" id="SM00279">
    <property type="entry name" value="HhH2"/>
    <property type="match status" value="1"/>
</dbReference>
<dbReference type="InterPro" id="IPR020046">
    <property type="entry name" value="5-3_exonucl_a-hlix_arch_N"/>
</dbReference>
<dbReference type="Pfam" id="PF01367">
    <property type="entry name" value="5_3_exonuc"/>
    <property type="match status" value="1"/>
</dbReference>
<dbReference type="CDD" id="cd09859">
    <property type="entry name" value="PIN_53EXO"/>
    <property type="match status" value="1"/>
</dbReference>
<dbReference type="EMBL" id="PCVN01000002">
    <property type="protein sequence ID" value="PIQ74802.1"/>
    <property type="molecule type" value="Genomic_DNA"/>
</dbReference>
<dbReference type="SUPFAM" id="SSF88723">
    <property type="entry name" value="PIN domain-like"/>
    <property type="match status" value="1"/>
</dbReference>
<dbReference type="InterPro" id="IPR036279">
    <property type="entry name" value="5-3_exonuclease_C_sf"/>
</dbReference>
<evidence type="ECO:0000313" key="6">
    <source>
        <dbReference type="EMBL" id="PIQ74802.1"/>
    </source>
</evidence>
<dbReference type="Gene3D" id="1.10.150.20">
    <property type="entry name" value="5' to 3' exonuclease, C-terminal subdomain"/>
    <property type="match status" value="1"/>
</dbReference>
<comment type="caution">
    <text evidence="6">The sequence shown here is derived from an EMBL/GenBank/DDBJ whole genome shotgun (WGS) entry which is preliminary data.</text>
</comment>
<dbReference type="SMART" id="SM00475">
    <property type="entry name" value="53EXOc"/>
    <property type="match status" value="1"/>
</dbReference>
<proteinExistence type="predicted"/>
<dbReference type="InterPro" id="IPR029060">
    <property type="entry name" value="PIN-like_dom_sf"/>
</dbReference>